<keyword evidence="2" id="KW-0732">Signal</keyword>
<dbReference type="Proteomes" id="UP000261540">
    <property type="component" value="Unplaced"/>
</dbReference>
<dbReference type="GeneTree" id="ENSGT00390000013823"/>
<dbReference type="InterPro" id="IPR003010">
    <property type="entry name" value="C-N_Hydrolase"/>
</dbReference>
<evidence type="ECO:0000313" key="10">
    <source>
        <dbReference type="Ensembl" id="ENSPKIP00000012084.1"/>
    </source>
</evidence>
<reference evidence="10" key="1">
    <citation type="submission" date="2025-08" db="UniProtKB">
        <authorList>
            <consortium name="Ensembl"/>
        </authorList>
    </citation>
    <scope>IDENTIFICATION</scope>
</reference>
<evidence type="ECO:0000256" key="1">
    <source>
        <dbReference type="ARBA" id="ARBA00008225"/>
    </source>
</evidence>
<dbReference type="Pfam" id="PF00795">
    <property type="entry name" value="CN_hydrolase"/>
    <property type="match status" value="1"/>
</dbReference>
<organism evidence="10 11">
    <name type="scientific">Paramormyrops kingsleyae</name>
    <dbReference type="NCBI Taxonomy" id="1676925"/>
    <lineage>
        <taxon>Eukaryota</taxon>
        <taxon>Metazoa</taxon>
        <taxon>Chordata</taxon>
        <taxon>Craniata</taxon>
        <taxon>Vertebrata</taxon>
        <taxon>Euteleostomi</taxon>
        <taxon>Actinopterygii</taxon>
        <taxon>Neopterygii</taxon>
        <taxon>Teleostei</taxon>
        <taxon>Osteoglossocephala</taxon>
        <taxon>Osteoglossomorpha</taxon>
        <taxon>Osteoglossiformes</taxon>
        <taxon>Mormyridae</taxon>
        <taxon>Paramormyrops</taxon>
    </lineage>
</organism>
<dbReference type="Gene3D" id="3.60.110.10">
    <property type="entry name" value="Carbon-nitrogen hydrolase"/>
    <property type="match status" value="1"/>
</dbReference>
<dbReference type="InterPro" id="IPR012101">
    <property type="entry name" value="Biotinidase-like_euk"/>
</dbReference>
<dbReference type="STRING" id="1676925.ENSPKIP00000012084"/>
<keyword evidence="3" id="KW-0378">Hydrolase</keyword>
<protein>
    <recommendedName>
        <fullName evidence="7">Biotinidase</fullName>
        <ecNumber evidence="6">3.5.1.12</ecNumber>
    </recommendedName>
</protein>
<evidence type="ECO:0000313" key="11">
    <source>
        <dbReference type="Proteomes" id="UP000261540"/>
    </source>
</evidence>
<evidence type="ECO:0000256" key="8">
    <source>
        <dbReference type="ARBA" id="ARBA00043697"/>
    </source>
</evidence>
<feature type="domain" description="CN hydrolase" evidence="9">
    <location>
        <begin position="1"/>
        <end position="270"/>
    </location>
</feature>
<evidence type="ECO:0000256" key="3">
    <source>
        <dbReference type="ARBA" id="ARBA00022801"/>
    </source>
</evidence>
<name>A0A3B3R1M0_9TELE</name>
<evidence type="ECO:0000259" key="9">
    <source>
        <dbReference type="PROSITE" id="PS50263"/>
    </source>
</evidence>
<keyword evidence="4" id="KW-0325">Glycoprotein</keyword>
<proteinExistence type="inferred from homology"/>
<dbReference type="SUPFAM" id="SSF56317">
    <property type="entry name" value="Carbon-nitrogen hydrolase"/>
    <property type="match status" value="1"/>
</dbReference>
<dbReference type="EC" id="3.5.1.12" evidence="6"/>
<evidence type="ECO:0000256" key="5">
    <source>
        <dbReference type="ARBA" id="ARBA00037073"/>
    </source>
</evidence>
<dbReference type="InterPro" id="IPR040154">
    <property type="entry name" value="Biotinidase/VNN"/>
</dbReference>
<dbReference type="GO" id="GO:0047708">
    <property type="term" value="F:biotinidase activity"/>
    <property type="evidence" value="ECO:0007669"/>
    <property type="project" value="UniProtKB-EC"/>
</dbReference>
<dbReference type="Ensembl" id="ENSPKIT00000036467.1">
    <property type="protein sequence ID" value="ENSPKIP00000012084.1"/>
    <property type="gene ID" value="ENSPKIG00000025675.1"/>
</dbReference>
<dbReference type="InterPro" id="IPR036526">
    <property type="entry name" value="C-N_Hydrolase_sf"/>
</dbReference>
<dbReference type="InterPro" id="IPR043957">
    <property type="entry name" value="Vanin_C"/>
</dbReference>
<accession>A0A3B3R1M0</accession>
<dbReference type="PANTHER" id="PTHR10609:SF14">
    <property type="entry name" value="BIOTINIDASE"/>
    <property type="match status" value="1"/>
</dbReference>
<dbReference type="FunFam" id="3.60.110.10:FF:000001">
    <property type="entry name" value="biotinidase isoform X1"/>
    <property type="match status" value="1"/>
</dbReference>
<dbReference type="PANTHER" id="PTHR10609">
    <property type="entry name" value="BIOTINIDASE-RELATED"/>
    <property type="match status" value="1"/>
</dbReference>
<evidence type="ECO:0000256" key="2">
    <source>
        <dbReference type="ARBA" id="ARBA00022729"/>
    </source>
</evidence>
<comment type="catalytic activity">
    <reaction evidence="8">
        <text>biocytin + H2O = biotin + L-lysine</text>
        <dbReference type="Rhea" id="RHEA:77171"/>
        <dbReference type="ChEBI" id="CHEBI:15377"/>
        <dbReference type="ChEBI" id="CHEBI:32551"/>
        <dbReference type="ChEBI" id="CHEBI:57586"/>
        <dbReference type="ChEBI" id="CHEBI:195545"/>
        <dbReference type="EC" id="3.5.1.12"/>
    </reaction>
</comment>
<sequence length="474" mass="52444">MVSGCSKLQKPGAQRNAAVAVGRMWVTWLFPFQGAQIIVFPEDAIHGFNYTRESISGYLETVPDPAAVSWSPCSEPDRFPDTEVLHRLSCMALKNALYLVANMPDRQDCDCRLDPRCPPDGRYQFNTDVVFSANGTIVARYHKQNLYFEAAFDVPPHCEHVTFDTPFAGKFGVFTCFDILFYEPAVSLVEKWGVRQLVYPTAWMNQLPLLAAVQFQRAFSFAAGVTLLAANVRAGGLGMTGSGIFTPWHTVYQHNTENEEGQLLLATIPILDTETSRTSQEWAREPFSGNSHLEPQFCGGTQVCEQDPFPITPTSANCSSTFHSVMMYDNFTLVPLEGSEGNLTACDGLLCCHLLFRRSAAPGELYALGAFRGLHIIHGTYALEVCALVRCPGPTFTSCGGEIDHANTRMDFRLWGNFTTRYVFPSVLGSGMQLERPDRHGPEGAGFFMSKAGMARGLVTACLYGRVYHKDREA</sequence>
<reference evidence="10" key="2">
    <citation type="submission" date="2025-09" db="UniProtKB">
        <authorList>
            <consortium name="Ensembl"/>
        </authorList>
    </citation>
    <scope>IDENTIFICATION</scope>
</reference>
<dbReference type="CDD" id="cd07567">
    <property type="entry name" value="biotinidase_like"/>
    <property type="match status" value="1"/>
</dbReference>
<evidence type="ECO:0000256" key="4">
    <source>
        <dbReference type="ARBA" id="ARBA00023180"/>
    </source>
</evidence>
<dbReference type="AlphaFoldDB" id="A0A3B3R1M0"/>
<evidence type="ECO:0000256" key="6">
    <source>
        <dbReference type="ARBA" id="ARBA00039012"/>
    </source>
</evidence>
<dbReference type="PROSITE" id="PS50263">
    <property type="entry name" value="CN_HYDROLASE"/>
    <property type="match status" value="1"/>
</dbReference>
<keyword evidence="11" id="KW-1185">Reference proteome</keyword>
<comment type="function">
    <text evidence="5">Catalytic release of biotin from biocytin, the product of biotin-dependent carboxylases degradation.</text>
</comment>
<comment type="similarity">
    <text evidence="1">Belongs to the carbon-nitrogen hydrolase superfamily. BTD/VNN family.</text>
</comment>
<dbReference type="Pfam" id="PF19018">
    <property type="entry name" value="Vanin_C"/>
    <property type="match status" value="1"/>
</dbReference>
<evidence type="ECO:0000256" key="7">
    <source>
        <dbReference type="ARBA" id="ARBA00039680"/>
    </source>
</evidence>